<evidence type="ECO:0000313" key="1">
    <source>
        <dbReference type="EMBL" id="KAF2545951.1"/>
    </source>
</evidence>
<gene>
    <name evidence="1" type="ORF">F2Q70_00019727</name>
</gene>
<proteinExistence type="predicted"/>
<sequence>MANNGDDQCELLRRPSYIFLLNRPHLRSSHKYGIITNEMSSPTTTLPFLAQPSRFMFLVV</sequence>
<accession>A0A8S9GIA4</accession>
<protein>
    <submittedName>
        <fullName evidence="1">Uncharacterized protein</fullName>
    </submittedName>
</protein>
<reference evidence="1" key="1">
    <citation type="submission" date="2019-12" db="EMBL/GenBank/DDBJ databases">
        <title>Genome sequencing and annotation of Brassica cretica.</title>
        <authorList>
            <person name="Studholme D.J."/>
            <person name="Sarris P.F."/>
        </authorList>
    </citation>
    <scope>NUCLEOTIDE SEQUENCE</scope>
    <source>
        <strain evidence="1">PFS-102/07</strain>
        <tissue evidence="1">Leaf</tissue>
    </source>
</reference>
<dbReference type="AlphaFoldDB" id="A0A8S9GIA4"/>
<organism evidence="1">
    <name type="scientific">Brassica cretica</name>
    <name type="common">Mustard</name>
    <dbReference type="NCBI Taxonomy" id="69181"/>
    <lineage>
        <taxon>Eukaryota</taxon>
        <taxon>Viridiplantae</taxon>
        <taxon>Streptophyta</taxon>
        <taxon>Embryophyta</taxon>
        <taxon>Tracheophyta</taxon>
        <taxon>Spermatophyta</taxon>
        <taxon>Magnoliopsida</taxon>
        <taxon>eudicotyledons</taxon>
        <taxon>Gunneridae</taxon>
        <taxon>Pentapetalae</taxon>
        <taxon>rosids</taxon>
        <taxon>malvids</taxon>
        <taxon>Brassicales</taxon>
        <taxon>Brassicaceae</taxon>
        <taxon>Brassiceae</taxon>
        <taxon>Brassica</taxon>
    </lineage>
</organism>
<comment type="caution">
    <text evidence="1">The sequence shown here is derived from an EMBL/GenBank/DDBJ whole genome shotgun (WGS) entry which is preliminary data.</text>
</comment>
<name>A0A8S9GIA4_BRACR</name>
<dbReference type="EMBL" id="QGKY02001925">
    <property type="protein sequence ID" value="KAF2545951.1"/>
    <property type="molecule type" value="Genomic_DNA"/>
</dbReference>